<evidence type="ECO:0000313" key="3">
    <source>
        <dbReference type="Proteomes" id="UP001187343"/>
    </source>
</evidence>
<proteinExistence type="predicted"/>
<feature type="compositionally biased region" description="Polar residues" evidence="1">
    <location>
        <begin position="70"/>
        <end position="80"/>
    </location>
</feature>
<dbReference type="AlphaFoldDB" id="A0AA88P9W8"/>
<name>A0AA88P9W8_9TELE</name>
<reference evidence="2" key="1">
    <citation type="submission" date="2023-08" db="EMBL/GenBank/DDBJ databases">
        <title>Chromosome-level Genome Assembly of mud carp (Cirrhinus molitorella).</title>
        <authorList>
            <person name="Liu H."/>
        </authorList>
    </citation>
    <scope>NUCLEOTIDE SEQUENCE</scope>
    <source>
        <strain evidence="2">Prfri</strain>
        <tissue evidence="2">Muscle</tissue>
    </source>
</reference>
<gene>
    <name evidence="2" type="ORF">Q8A67_020216</name>
</gene>
<evidence type="ECO:0000256" key="1">
    <source>
        <dbReference type="SAM" id="MobiDB-lite"/>
    </source>
</evidence>
<dbReference type="EMBL" id="JAUYZG010000020">
    <property type="protein sequence ID" value="KAK2876120.1"/>
    <property type="molecule type" value="Genomic_DNA"/>
</dbReference>
<evidence type="ECO:0000313" key="2">
    <source>
        <dbReference type="EMBL" id="KAK2876120.1"/>
    </source>
</evidence>
<accession>A0AA88P9W8</accession>
<keyword evidence="3" id="KW-1185">Reference proteome</keyword>
<feature type="region of interest" description="Disordered" evidence="1">
    <location>
        <begin position="1"/>
        <end position="112"/>
    </location>
</feature>
<feature type="compositionally biased region" description="Basic and acidic residues" evidence="1">
    <location>
        <begin position="12"/>
        <end position="22"/>
    </location>
</feature>
<comment type="caution">
    <text evidence="2">The sequence shown here is derived from an EMBL/GenBank/DDBJ whole genome shotgun (WGS) entry which is preliminary data.</text>
</comment>
<sequence length="140" mass="15579">MPGHRLITRRVAGQEERDEDKLTVGSGDRSAALRGRRRGPEPPEGTLTNQNKPTLGPLRSNPICEIGSSGRLQTRPLSDQTMRRHLHANEGHGPPRANQGRDKVGIHQSDPPGISGHVTHLWSELYYFPVNRGHRRPIRG</sequence>
<protein>
    <submittedName>
        <fullName evidence="2">Uncharacterized protein</fullName>
    </submittedName>
</protein>
<dbReference type="Proteomes" id="UP001187343">
    <property type="component" value="Unassembled WGS sequence"/>
</dbReference>
<organism evidence="2 3">
    <name type="scientific">Cirrhinus molitorella</name>
    <name type="common">mud carp</name>
    <dbReference type="NCBI Taxonomy" id="172907"/>
    <lineage>
        <taxon>Eukaryota</taxon>
        <taxon>Metazoa</taxon>
        <taxon>Chordata</taxon>
        <taxon>Craniata</taxon>
        <taxon>Vertebrata</taxon>
        <taxon>Euteleostomi</taxon>
        <taxon>Actinopterygii</taxon>
        <taxon>Neopterygii</taxon>
        <taxon>Teleostei</taxon>
        <taxon>Ostariophysi</taxon>
        <taxon>Cypriniformes</taxon>
        <taxon>Cyprinidae</taxon>
        <taxon>Labeoninae</taxon>
        <taxon>Labeonini</taxon>
        <taxon>Cirrhinus</taxon>
    </lineage>
</organism>